<proteinExistence type="predicted"/>
<accession>A0A0N9HR58</accession>
<keyword evidence="1" id="KW-0238">DNA-binding</keyword>
<organism evidence="1">
    <name type="scientific">Leucosporidium scottii</name>
    <dbReference type="NCBI Taxonomy" id="5278"/>
    <lineage>
        <taxon>Eukaryota</taxon>
        <taxon>Fungi</taxon>
        <taxon>Dikarya</taxon>
        <taxon>Basidiomycota</taxon>
        <taxon>Pucciniomycotina</taxon>
        <taxon>Microbotryomycetes</taxon>
        <taxon>Leucosporidiales</taxon>
        <taxon>Leucosporidium</taxon>
    </lineage>
</organism>
<dbReference type="EMBL" id="KR229976">
    <property type="protein sequence ID" value="ALG04444.1"/>
    <property type="molecule type" value="Genomic_DNA"/>
</dbReference>
<protein>
    <submittedName>
        <fullName evidence="1">Homeodomain transcription factor HD2</fullName>
    </submittedName>
</protein>
<dbReference type="GO" id="GO:0003677">
    <property type="term" value="F:DNA binding"/>
    <property type="evidence" value="ECO:0007669"/>
    <property type="project" value="UniProtKB-KW"/>
</dbReference>
<gene>
    <name evidence="1" type="primary">HD2</name>
</gene>
<feature type="non-terminal residue" evidence="1">
    <location>
        <position position="163"/>
    </location>
</feature>
<keyword evidence="1" id="KW-0371">Homeobox</keyword>
<reference evidence="1" key="1">
    <citation type="submission" date="2015-04" db="EMBL/GenBank/DDBJ databases">
        <title>Genomic Architecture Underlying Sex-Determination in the yeast Leucosporidium scottii: New Insights into the Evolution of Mating Systems in basidiomycetes.</title>
        <authorList>
            <person name="Maia T.M."/>
            <person name="Lopes S."/>
            <person name="Almeida J.M.G.C.F."/>
            <person name="Rosa L.H."/>
            <person name="Sampaio J.P."/>
            <person name="Goncalves P."/>
            <person name="Coelho M.A."/>
        </authorList>
    </citation>
    <scope>NUCLEOTIDE SEQUENCE</scope>
    <source>
        <strain evidence="1">CBS 9965</strain>
    </source>
</reference>
<name>A0A0N9HR58_9BASI</name>
<dbReference type="AlphaFoldDB" id="A0A0N9HR58"/>
<evidence type="ECO:0000313" key="1">
    <source>
        <dbReference type="EMBL" id="ALG04444.1"/>
    </source>
</evidence>
<sequence length="163" mass="17944">MHSAHARIATDANKLLTELALLLPPSKPASLPLSFRAPPPLDLALADIGRDLQDLGCTAAVVAALANVFQVVQSKLQATYRSNYERTTHELAATFPERDGGFETYENVLRIRYTRDYFDTVERTRTRILAEVQAARQRVAVASDGMEGRGSFSDEVVAVLERA</sequence>